<organism evidence="2 3">
    <name type="scientific">Gigaspora margarita</name>
    <dbReference type="NCBI Taxonomy" id="4874"/>
    <lineage>
        <taxon>Eukaryota</taxon>
        <taxon>Fungi</taxon>
        <taxon>Fungi incertae sedis</taxon>
        <taxon>Mucoromycota</taxon>
        <taxon>Glomeromycotina</taxon>
        <taxon>Glomeromycetes</taxon>
        <taxon>Diversisporales</taxon>
        <taxon>Gigasporaceae</taxon>
        <taxon>Gigaspora</taxon>
    </lineage>
</organism>
<protein>
    <submittedName>
        <fullName evidence="2">4101_t:CDS:1</fullName>
    </submittedName>
</protein>
<feature type="chain" id="PRO_5046375829" evidence="1">
    <location>
        <begin position="20"/>
        <end position="57"/>
    </location>
</feature>
<keyword evidence="1" id="KW-0732">Signal</keyword>
<evidence type="ECO:0000313" key="2">
    <source>
        <dbReference type="EMBL" id="CAG8852512.1"/>
    </source>
</evidence>
<reference evidence="2 3" key="1">
    <citation type="submission" date="2021-06" db="EMBL/GenBank/DDBJ databases">
        <authorList>
            <person name="Kallberg Y."/>
            <person name="Tangrot J."/>
            <person name="Rosling A."/>
        </authorList>
    </citation>
    <scope>NUCLEOTIDE SEQUENCE [LARGE SCALE GENOMIC DNA]</scope>
    <source>
        <strain evidence="2 3">120-4 pot B 10/14</strain>
    </source>
</reference>
<dbReference type="EMBL" id="CAJVQB010112835">
    <property type="protein sequence ID" value="CAG8852512.1"/>
    <property type="molecule type" value="Genomic_DNA"/>
</dbReference>
<keyword evidence="3" id="KW-1185">Reference proteome</keyword>
<gene>
    <name evidence="2" type="ORF">GMARGA_LOCUS41333</name>
</gene>
<evidence type="ECO:0000313" key="3">
    <source>
        <dbReference type="Proteomes" id="UP000789901"/>
    </source>
</evidence>
<feature type="signal peptide" evidence="1">
    <location>
        <begin position="1"/>
        <end position="19"/>
    </location>
</feature>
<feature type="non-terminal residue" evidence="2">
    <location>
        <position position="1"/>
    </location>
</feature>
<accession>A0ABN7XBF4</accession>
<evidence type="ECO:0000256" key="1">
    <source>
        <dbReference type="SAM" id="SignalP"/>
    </source>
</evidence>
<comment type="caution">
    <text evidence="2">The sequence shown here is derived from an EMBL/GenBank/DDBJ whole genome shotgun (WGS) entry which is preliminary data.</text>
</comment>
<name>A0ABN7XBF4_GIGMA</name>
<sequence>LLKAYTNFTLLKICMLAYGCEVIGSSKNTILRPLQHWSNLEDMRALSEAPYKTSTLQ</sequence>
<proteinExistence type="predicted"/>
<dbReference type="Proteomes" id="UP000789901">
    <property type="component" value="Unassembled WGS sequence"/>
</dbReference>
<feature type="non-terminal residue" evidence="2">
    <location>
        <position position="57"/>
    </location>
</feature>